<accession>A0A0G0PBW1</accession>
<dbReference type="InterPro" id="IPR006121">
    <property type="entry name" value="HMA_dom"/>
</dbReference>
<sequence length="56" mass="6278">MDCDSCAKMIELDLEDAGIKCSCNYAKKILEVELSDPNEHKKIKEIVEKGGYKITS</sequence>
<proteinExistence type="predicted"/>
<dbReference type="GO" id="GO:0046872">
    <property type="term" value="F:metal ion binding"/>
    <property type="evidence" value="ECO:0007669"/>
    <property type="project" value="InterPro"/>
</dbReference>
<feature type="domain" description="HMA" evidence="1">
    <location>
        <begin position="1"/>
        <end position="53"/>
    </location>
</feature>
<dbReference type="Proteomes" id="UP000033944">
    <property type="component" value="Unassembled WGS sequence"/>
</dbReference>
<comment type="caution">
    <text evidence="2">The sequence shown here is derived from an EMBL/GenBank/DDBJ whole genome shotgun (WGS) entry which is preliminary data.</text>
</comment>
<evidence type="ECO:0000313" key="2">
    <source>
        <dbReference type="EMBL" id="KKQ86776.1"/>
    </source>
</evidence>
<gene>
    <name evidence="2" type="ORF">UT10_C0017G0018</name>
</gene>
<evidence type="ECO:0000259" key="1">
    <source>
        <dbReference type="Pfam" id="PF00403"/>
    </source>
</evidence>
<dbReference type="AlphaFoldDB" id="A0A0G0PBW1"/>
<dbReference type="InterPro" id="IPR036163">
    <property type="entry name" value="HMA_dom_sf"/>
</dbReference>
<dbReference type="SUPFAM" id="SSF55008">
    <property type="entry name" value="HMA, heavy metal-associated domain"/>
    <property type="match status" value="1"/>
</dbReference>
<dbReference type="Gene3D" id="3.30.70.100">
    <property type="match status" value="1"/>
</dbReference>
<reference evidence="2 3" key="1">
    <citation type="journal article" date="2015" name="Nature">
        <title>rRNA introns, odd ribosomes, and small enigmatic genomes across a large radiation of phyla.</title>
        <authorList>
            <person name="Brown C.T."/>
            <person name="Hug L.A."/>
            <person name="Thomas B.C."/>
            <person name="Sharon I."/>
            <person name="Castelle C.J."/>
            <person name="Singh A."/>
            <person name="Wilkins M.J."/>
            <person name="Williams K.H."/>
            <person name="Banfield J.F."/>
        </authorList>
    </citation>
    <scope>NUCLEOTIDE SEQUENCE [LARGE SCALE GENOMIC DNA]</scope>
</reference>
<organism evidence="2 3">
    <name type="scientific">Candidatus Woesebacteria bacterium GW2011_GWB1_38_8b</name>
    <dbReference type="NCBI Taxonomy" id="1618571"/>
    <lineage>
        <taxon>Bacteria</taxon>
        <taxon>Candidatus Woeseibacteriota</taxon>
    </lineage>
</organism>
<dbReference type="EMBL" id="LBVN01000017">
    <property type="protein sequence ID" value="KKQ86776.1"/>
    <property type="molecule type" value="Genomic_DNA"/>
</dbReference>
<protein>
    <recommendedName>
        <fullName evidence="1">HMA domain-containing protein</fullName>
    </recommendedName>
</protein>
<evidence type="ECO:0000313" key="3">
    <source>
        <dbReference type="Proteomes" id="UP000033944"/>
    </source>
</evidence>
<name>A0A0G0PBW1_9BACT</name>
<dbReference type="Pfam" id="PF00403">
    <property type="entry name" value="HMA"/>
    <property type="match status" value="1"/>
</dbReference>